<comment type="caution">
    <text evidence="2">The sequence shown here is derived from an EMBL/GenBank/DDBJ whole genome shotgun (WGS) entry which is preliminary data.</text>
</comment>
<dbReference type="Pfam" id="PF24837">
    <property type="entry name" value="AMIN-like"/>
    <property type="match status" value="1"/>
</dbReference>
<dbReference type="EMBL" id="JRVJ01000004">
    <property type="protein sequence ID" value="KGM18927.1"/>
    <property type="molecule type" value="Genomic_DNA"/>
</dbReference>
<sequence>MEPVKGSELRVIEARIGQHRGFDRLVIELSGHGRPGWTLKTTKQPFADGSGFPVEYSGKTALVVALHYISMPQRLRDGSFYDPPLRGNANGNAIQSVKDQGAFEAVHQYVLGLRDENPRYKINYLQSPPRVVIDVEKG</sequence>
<protein>
    <recommendedName>
        <fullName evidence="1">AMIN-like domain-containing protein</fullName>
    </recommendedName>
</protein>
<keyword evidence="3" id="KW-1185">Reference proteome</keyword>
<evidence type="ECO:0000259" key="1">
    <source>
        <dbReference type="Pfam" id="PF24837"/>
    </source>
</evidence>
<dbReference type="InterPro" id="IPR056303">
    <property type="entry name" value="AMIN-like"/>
</dbReference>
<dbReference type="Proteomes" id="UP000030145">
    <property type="component" value="Unassembled WGS sequence"/>
</dbReference>
<reference evidence="2 3" key="1">
    <citation type="submission" date="2014-10" db="EMBL/GenBank/DDBJ databases">
        <title>Whole Genome sequence of Corynebacterium auriscanis strain CIP 106629.</title>
        <authorList>
            <person name="Hassan S.S."/>
            <person name="Jamal S.B."/>
            <person name="Tiwari S."/>
            <person name="Oliveira L.D.C."/>
            <person name="Souza F."/>
            <person name="Mariano D.C."/>
            <person name="Almeida S."/>
            <person name="Dorella F."/>
            <person name="Pereira F."/>
            <person name="Carvalho A."/>
            <person name="Leal C.A."/>
            <person name="Soares S.D.C."/>
            <person name="Figueiredo H.C."/>
            <person name="Silva A."/>
            <person name="Azevedo V.A."/>
        </authorList>
    </citation>
    <scope>NUCLEOTIDE SEQUENCE [LARGE SCALE GENOMIC DNA]</scope>
    <source>
        <strain evidence="2 3">CIP 106629</strain>
    </source>
</reference>
<accession>A0A0A2DMD9</accession>
<evidence type="ECO:0000313" key="3">
    <source>
        <dbReference type="Proteomes" id="UP000030145"/>
    </source>
</evidence>
<proteinExistence type="predicted"/>
<gene>
    <name evidence="2" type="ORF">MA47_04880</name>
</gene>
<name>A0A0A2DMD9_9CORY</name>
<dbReference type="AlphaFoldDB" id="A0A0A2DMD9"/>
<organism evidence="2 3">
    <name type="scientific">Corynebacterium auriscanis</name>
    <dbReference type="NCBI Taxonomy" id="99807"/>
    <lineage>
        <taxon>Bacteria</taxon>
        <taxon>Bacillati</taxon>
        <taxon>Actinomycetota</taxon>
        <taxon>Actinomycetes</taxon>
        <taxon>Mycobacteriales</taxon>
        <taxon>Corynebacteriaceae</taxon>
        <taxon>Corynebacterium</taxon>
    </lineage>
</organism>
<feature type="domain" description="AMIN-like" evidence="1">
    <location>
        <begin position="11"/>
        <end position="136"/>
    </location>
</feature>
<evidence type="ECO:0000313" key="2">
    <source>
        <dbReference type="EMBL" id="KGM18927.1"/>
    </source>
</evidence>